<dbReference type="GeneID" id="68292275"/>
<accession>A0A9P3FDN2</accession>
<gene>
    <name evidence="1" type="ORF">CKM354_000670000</name>
</gene>
<protein>
    <submittedName>
        <fullName evidence="1">Uncharacterized protein</fullName>
    </submittedName>
</protein>
<name>A0A9P3FDN2_9PEZI</name>
<dbReference type="EMBL" id="BOLY01000004">
    <property type="protein sequence ID" value="GIZ43473.1"/>
    <property type="molecule type" value="Genomic_DNA"/>
</dbReference>
<comment type="caution">
    <text evidence="1">The sequence shown here is derived from an EMBL/GenBank/DDBJ whole genome shotgun (WGS) entry which is preliminary data.</text>
</comment>
<evidence type="ECO:0000313" key="1">
    <source>
        <dbReference type="EMBL" id="GIZ43473.1"/>
    </source>
</evidence>
<organism evidence="1 2">
    <name type="scientific">Cercospora kikuchii</name>
    <dbReference type="NCBI Taxonomy" id="84275"/>
    <lineage>
        <taxon>Eukaryota</taxon>
        <taxon>Fungi</taxon>
        <taxon>Dikarya</taxon>
        <taxon>Ascomycota</taxon>
        <taxon>Pezizomycotina</taxon>
        <taxon>Dothideomycetes</taxon>
        <taxon>Dothideomycetidae</taxon>
        <taxon>Mycosphaerellales</taxon>
        <taxon>Mycosphaerellaceae</taxon>
        <taxon>Cercospora</taxon>
    </lineage>
</organism>
<dbReference type="RefSeq" id="XP_044657960.1">
    <property type="nucleotide sequence ID" value="XM_044802025.1"/>
</dbReference>
<dbReference type="AlphaFoldDB" id="A0A9P3FDN2"/>
<sequence length="104" mass="12001">MSPQQVQQEQLLSLRQCSVAAKTRQQGSTTHSYPKAVGRAILDRAGQMRSYLLCRWEQRKARNRWSGQGIARLYELERKIYFHSAPSNLAIAPPTAPLHLHWHH</sequence>
<evidence type="ECO:0000313" key="2">
    <source>
        <dbReference type="Proteomes" id="UP000825890"/>
    </source>
</evidence>
<dbReference type="Proteomes" id="UP000825890">
    <property type="component" value="Unassembled WGS sequence"/>
</dbReference>
<keyword evidence="2" id="KW-1185">Reference proteome</keyword>
<proteinExistence type="predicted"/>
<reference evidence="1 2" key="1">
    <citation type="submission" date="2021-01" db="EMBL/GenBank/DDBJ databases">
        <title>Cercospora kikuchii MAFF 305040 whole genome shotgun sequence.</title>
        <authorList>
            <person name="Kashiwa T."/>
            <person name="Suzuki T."/>
        </authorList>
    </citation>
    <scope>NUCLEOTIDE SEQUENCE [LARGE SCALE GENOMIC DNA]</scope>
    <source>
        <strain evidence="1 2">MAFF 305040</strain>
    </source>
</reference>